<dbReference type="InterPro" id="IPR009061">
    <property type="entry name" value="DNA-bd_dom_put_sf"/>
</dbReference>
<reference evidence="3 4" key="1">
    <citation type="submission" date="2020-07" db="EMBL/GenBank/DDBJ databases">
        <title>Sequencing the genomes of 1000 actinobacteria strains.</title>
        <authorList>
            <person name="Klenk H.-P."/>
        </authorList>
    </citation>
    <scope>NUCLEOTIDE SEQUENCE [LARGE SCALE GENOMIC DNA]</scope>
    <source>
        <strain evidence="3 4">DSM 24723</strain>
    </source>
</reference>
<evidence type="ECO:0000256" key="1">
    <source>
        <dbReference type="ARBA" id="ARBA00023125"/>
    </source>
</evidence>
<name>A0A852X5J1_9MICO</name>
<sequence>MAELSDRSGVAAPTIRYYIREGLVPAGEATARNQAVYDEGHVGALRLARALVELGGLSIVQARTVIDHLAAPDADRVTGLGKVQYALTPSPGTAPEAARERVGELLARLGWQVRPDNPAATSLAQAIGDLGEIGVVVDDELLEAYAAAARTAAEADVARLAGREAGSAAVSVVALDVLGDRAISALRRLAQEDRLTHASDD</sequence>
<dbReference type="Gene3D" id="1.10.1660.10">
    <property type="match status" value="1"/>
</dbReference>
<dbReference type="GO" id="GO:0003700">
    <property type="term" value="F:DNA-binding transcription factor activity"/>
    <property type="evidence" value="ECO:0007669"/>
    <property type="project" value="InterPro"/>
</dbReference>
<gene>
    <name evidence="3" type="ORF">BJY28_003121</name>
</gene>
<keyword evidence="1 3" id="KW-0238">DNA-binding</keyword>
<evidence type="ECO:0000313" key="4">
    <source>
        <dbReference type="Proteomes" id="UP000592181"/>
    </source>
</evidence>
<keyword evidence="4" id="KW-1185">Reference proteome</keyword>
<dbReference type="SUPFAM" id="SSF46955">
    <property type="entry name" value="Putative DNA-binding domain"/>
    <property type="match status" value="1"/>
</dbReference>
<dbReference type="Proteomes" id="UP000592181">
    <property type="component" value="Unassembled WGS sequence"/>
</dbReference>
<dbReference type="PANTHER" id="PTHR30204:SF98">
    <property type="entry name" value="HTH-TYPE TRANSCRIPTIONAL REGULATOR ADHR"/>
    <property type="match status" value="1"/>
</dbReference>
<dbReference type="EMBL" id="JACBZX010000001">
    <property type="protein sequence ID" value="NYG38652.1"/>
    <property type="molecule type" value="Genomic_DNA"/>
</dbReference>
<dbReference type="PANTHER" id="PTHR30204">
    <property type="entry name" value="REDOX-CYCLING DRUG-SENSING TRANSCRIPTIONAL ACTIVATOR SOXR"/>
    <property type="match status" value="1"/>
</dbReference>
<evidence type="ECO:0000313" key="3">
    <source>
        <dbReference type="EMBL" id="NYG38652.1"/>
    </source>
</evidence>
<proteinExistence type="predicted"/>
<dbReference type="RefSeq" id="WP_179463810.1">
    <property type="nucleotide sequence ID" value="NZ_JACBZX010000001.1"/>
</dbReference>
<dbReference type="InterPro" id="IPR047057">
    <property type="entry name" value="MerR_fam"/>
</dbReference>
<dbReference type="Pfam" id="PF13411">
    <property type="entry name" value="MerR_1"/>
    <property type="match status" value="1"/>
</dbReference>
<dbReference type="GO" id="GO:0003677">
    <property type="term" value="F:DNA binding"/>
    <property type="evidence" value="ECO:0007669"/>
    <property type="project" value="UniProtKB-KW"/>
</dbReference>
<dbReference type="AlphaFoldDB" id="A0A852X5J1"/>
<comment type="caution">
    <text evidence="3">The sequence shown here is derived from an EMBL/GenBank/DDBJ whole genome shotgun (WGS) entry which is preliminary data.</text>
</comment>
<organism evidence="3 4">
    <name type="scientific">Janibacter alkaliphilus</name>
    <dbReference type="NCBI Taxonomy" id="1069963"/>
    <lineage>
        <taxon>Bacteria</taxon>
        <taxon>Bacillati</taxon>
        <taxon>Actinomycetota</taxon>
        <taxon>Actinomycetes</taxon>
        <taxon>Micrococcales</taxon>
        <taxon>Intrasporangiaceae</taxon>
        <taxon>Janibacter</taxon>
    </lineage>
</organism>
<dbReference type="InterPro" id="IPR000551">
    <property type="entry name" value="MerR-type_HTH_dom"/>
</dbReference>
<dbReference type="SMART" id="SM00422">
    <property type="entry name" value="HTH_MERR"/>
    <property type="match status" value="1"/>
</dbReference>
<dbReference type="PROSITE" id="PS50937">
    <property type="entry name" value="HTH_MERR_2"/>
    <property type="match status" value="1"/>
</dbReference>
<evidence type="ECO:0000259" key="2">
    <source>
        <dbReference type="PROSITE" id="PS50937"/>
    </source>
</evidence>
<feature type="domain" description="HTH merR-type" evidence="2">
    <location>
        <begin position="1"/>
        <end position="68"/>
    </location>
</feature>
<protein>
    <submittedName>
        <fullName evidence="3">DNA-binding transcriptional MerR regulator</fullName>
    </submittedName>
</protein>
<accession>A0A852X5J1</accession>